<dbReference type="PROSITE" id="PS51384">
    <property type="entry name" value="FAD_FR"/>
    <property type="match status" value="1"/>
</dbReference>
<comment type="catalytic activity">
    <reaction evidence="9">
        <text>2 nitric oxide + NADH + 2 O2 = 2 nitrate + NAD(+) + H(+)</text>
        <dbReference type="Rhea" id="RHEA:19469"/>
        <dbReference type="ChEBI" id="CHEBI:15378"/>
        <dbReference type="ChEBI" id="CHEBI:15379"/>
        <dbReference type="ChEBI" id="CHEBI:16480"/>
        <dbReference type="ChEBI" id="CHEBI:17632"/>
        <dbReference type="ChEBI" id="CHEBI:57540"/>
        <dbReference type="ChEBI" id="CHEBI:57945"/>
        <dbReference type="EC" id="1.14.12.17"/>
    </reaction>
</comment>
<keyword evidence="15" id="KW-1185">Reference proteome</keyword>
<dbReference type="SUPFAM" id="SSF63380">
    <property type="entry name" value="Riboflavin synthase domain-like"/>
    <property type="match status" value="1"/>
</dbReference>
<dbReference type="EMBL" id="MWIH01000006">
    <property type="protein sequence ID" value="OQO90588.1"/>
    <property type="molecule type" value="Genomic_DNA"/>
</dbReference>
<keyword evidence="5" id="KW-0001">2Fe-2S</keyword>
<feature type="domain" description="FAD-binding FR-type" evidence="13">
    <location>
        <begin position="163"/>
        <end position="264"/>
    </location>
</feature>
<name>A0A1V9A0N3_SACPI</name>
<dbReference type="InterPro" id="IPR001433">
    <property type="entry name" value="OxRdtase_FAD/NAD-bd"/>
</dbReference>
<keyword evidence="7" id="KW-0411">Iron-sulfur</keyword>
<comment type="catalytic activity">
    <reaction evidence="10">
        <text>2 nitric oxide + NADPH + 2 O2 = 2 nitrate + NADP(+) + H(+)</text>
        <dbReference type="Rhea" id="RHEA:19465"/>
        <dbReference type="ChEBI" id="CHEBI:15378"/>
        <dbReference type="ChEBI" id="CHEBI:15379"/>
        <dbReference type="ChEBI" id="CHEBI:16480"/>
        <dbReference type="ChEBI" id="CHEBI:17632"/>
        <dbReference type="ChEBI" id="CHEBI:57783"/>
        <dbReference type="ChEBI" id="CHEBI:58349"/>
        <dbReference type="EC" id="1.14.12.17"/>
    </reaction>
</comment>
<evidence type="ECO:0000313" key="14">
    <source>
        <dbReference type="EMBL" id="OQO90588.1"/>
    </source>
</evidence>
<keyword evidence="8" id="KW-0520">NAD</keyword>
<dbReference type="CDD" id="cd19753">
    <property type="entry name" value="Mb-like_oxidoreductase"/>
    <property type="match status" value="1"/>
</dbReference>
<sequence>MTDDRISPVPRLAPPRDAPQAVTVMLEHIETSWQLARPYADDLAQHFYRLLFTLAPSARELFPVSMQADNGRVVRALLRALRLVHRPDDLVPLLKQLGRDHRKFGLRPAHYEAAGTALLGSLKHCLGPAWTPEVERAWAEAYTLVARVMQDATAQAEAEGTTPAYWTGTVAEHHRLSWDLALVRVEPDEWAVPYRAGQYLSVEVPQRPRLWRYLSPANAPRPDGSLEFHVRAVEGGWVSPAVVGHTRPGDVWTFGAPLGTLGADRESGRPVLMVGGGTGVAPLQAVVDDLGRWVDNPEVTFCYGGRHWDDLYALDQLSGLAAVNPWLTVWPVVERFDDTGPIPGVEQGTPAEAVARWGPWHEHDVLVSGPPEMIEETVAALLGTGVHPSRINYDPFLSA</sequence>
<dbReference type="SUPFAM" id="SSF52343">
    <property type="entry name" value="Ferredoxin reductase-like, C-terminal NADP-linked domain"/>
    <property type="match status" value="1"/>
</dbReference>
<dbReference type="InterPro" id="IPR017927">
    <property type="entry name" value="FAD-bd_FR_type"/>
</dbReference>
<evidence type="ECO:0000256" key="7">
    <source>
        <dbReference type="ARBA" id="ARBA00023014"/>
    </source>
</evidence>
<comment type="caution">
    <text evidence="14">The sequence shown here is derived from an EMBL/GenBank/DDBJ whole genome shotgun (WGS) entry which is preliminary data.</text>
</comment>
<dbReference type="InterPro" id="IPR017938">
    <property type="entry name" value="Riboflavin_synthase-like_b-brl"/>
</dbReference>
<evidence type="ECO:0000313" key="15">
    <source>
        <dbReference type="Proteomes" id="UP000192591"/>
    </source>
</evidence>
<evidence type="ECO:0000256" key="5">
    <source>
        <dbReference type="ARBA" id="ARBA00022714"/>
    </source>
</evidence>
<keyword evidence="11" id="KW-0349">Heme</keyword>
<keyword evidence="11" id="KW-0479">Metal-binding</keyword>
<proteinExistence type="inferred from homology"/>
<reference evidence="14 15" key="1">
    <citation type="submission" date="2017-02" db="EMBL/GenBank/DDBJ databases">
        <title>Draft genome of Saccharomonospora sp. 154.</title>
        <authorList>
            <person name="Alonso-Carmona G.S."/>
            <person name="De La Haba R."/>
            <person name="Vera-Gargallo B."/>
            <person name="Sandoval-Trujillo A.H."/>
            <person name="Ramirez-Duran N."/>
            <person name="Ventosa A."/>
        </authorList>
    </citation>
    <scope>NUCLEOTIDE SEQUENCE [LARGE SCALE GENOMIC DNA]</scope>
    <source>
        <strain evidence="14 15">LRS4.154</strain>
    </source>
</reference>
<evidence type="ECO:0000256" key="8">
    <source>
        <dbReference type="ARBA" id="ARBA00023027"/>
    </source>
</evidence>
<dbReference type="Gene3D" id="3.40.50.80">
    <property type="entry name" value="Nucleotide-binding domain of ferredoxin-NADP reductase (FNR) module"/>
    <property type="match status" value="1"/>
</dbReference>
<keyword evidence="6" id="KW-0521">NADP</keyword>
<evidence type="ECO:0000256" key="3">
    <source>
        <dbReference type="ARBA" id="ARBA00006401"/>
    </source>
</evidence>
<dbReference type="GO" id="GO:0008941">
    <property type="term" value="F:nitric oxide dioxygenase NAD(P)H activity"/>
    <property type="evidence" value="ECO:0007669"/>
    <property type="project" value="UniProtKB-EC"/>
</dbReference>
<dbReference type="InterPro" id="IPR012292">
    <property type="entry name" value="Globin/Proto"/>
</dbReference>
<dbReference type="GO" id="GO:0020037">
    <property type="term" value="F:heme binding"/>
    <property type="evidence" value="ECO:0007669"/>
    <property type="project" value="InterPro"/>
</dbReference>
<dbReference type="InterPro" id="IPR050415">
    <property type="entry name" value="MRET"/>
</dbReference>
<dbReference type="PANTHER" id="PTHR47354">
    <property type="entry name" value="NADH OXIDOREDUCTASE HCR"/>
    <property type="match status" value="1"/>
</dbReference>
<evidence type="ECO:0000256" key="6">
    <source>
        <dbReference type="ARBA" id="ARBA00022857"/>
    </source>
</evidence>
<dbReference type="InterPro" id="IPR009050">
    <property type="entry name" value="Globin-like_sf"/>
</dbReference>
<evidence type="ECO:0000256" key="4">
    <source>
        <dbReference type="ARBA" id="ARBA00012229"/>
    </source>
</evidence>
<dbReference type="EC" id="1.14.12.17" evidence="4"/>
<dbReference type="GO" id="GO:0019825">
    <property type="term" value="F:oxygen binding"/>
    <property type="evidence" value="ECO:0007669"/>
    <property type="project" value="InterPro"/>
</dbReference>
<dbReference type="InterPro" id="IPR008333">
    <property type="entry name" value="Cbr1-like_FAD-bd_dom"/>
</dbReference>
<dbReference type="CDD" id="cd06187">
    <property type="entry name" value="O2ase_reductase_like"/>
    <property type="match status" value="1"/>
</dbReference>
<dbReference type="InterPro" id="IPR039261">
    <property type="entry name" value="FNR_nucleotide-bd"/>
</dbReference>
<comment type="cofactor">
    <cofactor evidence="2">
        <name>FAD</name>
        <dbReference type="ChEBI" id="CHEBI:57692"/>
    </cofactor>
</comment>
<dbReference type="GO" id="GO:0051537">
    <property type="term" value="F:2 iron, 2 sulfur cluster binding"/>
    <property type="evidence" value="ECO:0007669"/>
    <property type="project" value="UniProtKB-KW"/>
</dbReference>
<evidence type="ECO:0000259" key="12">
    <source>
        <dbReference type="PROSITE" id="PS01033"/>
    </source>
</evidence>
<dbReference type="GO" id="GO:0005344">
    <property type="term" value="F:oxygen carrier activity"/>
    <property type="evidence" value="ECO:0007669"/>
    <property type="project" value="UniProtKB-KW"/>
</dbReference>
<dbReference type="Gene3D" id="1.10.490.10">
    <property type="entry name" value="Globins"/>
    <property type="match status" value="1"/>
</dbReference>
<dbReference type="Proteomes" id="UP000192591">
    <property type="component" value="Unassembled WGS sequence"/>
</dbReference>
<comment type="similarity">
    <text evidence="3">In the C-terminal section; belongs to the flavoprotein pyridine nucleotide cytochrome reductase family.</text>
</comment>
<keyword evidence="11" id="KW-0561">Oxygen transport</keyword>
<evidence type="ECO:0000256" key="2">
    <source>
        <dbReference type="ARBA" id="ARBA00001974"/>
    </source>
</evidence>
<dbReference type="InterPro" id="IPR000971">
    <property type="entry name" value="Globin"/>
</dbReference>
<dbReference type="PROSITE" id="PS01033">
    <property type="entry name" value="GLOBIN"/>
    <property type="match status" value="1"/>
</dbReference>
<dbReference type="PANTHER" id="PTHR47354:SF5">
    <property type="entry name" value="PROTEIN RFBI"/>
    <property type="match status" value="1"/>
</dbReference>
<comment type="cofactor">
    <cofactor evidence="1">
        <name>heme b</name>
        <dbReference type="ChEBI" id="CHEBI:60344"/>
    </cofactor>
</comment>
<dbReference type="PRINTS" id="PR00410">
    <property type="entry name" value="PHEHYDRXLASE"/>
</dbReference>
<keyword evidence="11" id="KW-0408">Iron</keyword>
<dbReference type="SUPFAM" id="SSF46458">
    <property type="entry name" value="Globin-like"/>
    <property type="match status" value="1"/>
</dbReference>
<dbReference type="AlphaFoldDB" id="A0A1V9A0N3"/>
<keyword evidence="11" id="KW-0813">Transport</keyword>
<evidence type="ECO:0000256" key="10">
    <source>
        <dbReference type="ARBA" id="ARBA00049433"/>
    </source>
</evidence>
<gene>
    <name evidence="14" type="ORF">B1813_13595</name>
</gene>
<evidence type="ECO:0000256" key="11">
    <source>
        <dbReference type="RuleBase" id="RU000356"/>
    </source>
</evidence>
<feature type="domain" description="Globin" evidence="12">
    <location>
        <begin position="15"/>
        <end position="154"/>
    </location>
</feature>
<dbReference type="Pfam" id="PF00175">
    <property type="entry name" value="NAD_binding_1"/>
    <property type="match status" value="1"/>
</dbReference>
<dbReference type="Pfam" id="PF00970">
    <property type="entry name" value="FAD_binding_6"/>
    <property type="match status" value="1"/>
</dbReference>
<protein>
    <recommendedName>
        <fullName evidence="4">nitric oxide dioxygenase</fullName>
        <ecNumber evidence="4">1.14.12.17</ecNumber>
    </recommendedName>
</protein>
<evidence type="ECO:0000256" key="1">
    <source>
        <dbReference type="ARBA" id="ARBA00001970"/>
    </source>
</evidence>
<dbReference type="RefSeq" id="WP_081192555.1">
    <property type="nucleotide sequence ID" value="NZ_MWIH01000006.1"/>
</dbReference>
<accession>A0A1V9A0N3</accession>
<dbReference type="STRING" id="1962155.B1813_13595"/>
<organism evidence="14 15">
    <name type="scientific">Saccharomonospora piscinae</name>
    <dbReference type="NCBI Taxonomy" id="687388"/>
    <lineage>
        <taxon>Bacteria</taxon>
        <taxon>Bacillati</taxon>
        <taxon>Actinomycetota</taxon>
        <taxon>Actinomycetes</taxon>
        <taxon>Pseudonocardiales</taxon>
        <taxon>Pseudonocardiaceae</taxon>
        <taxon>Saccharomonospora</taxon>
    </lineage>
</organism>
<evidence type="ECO:0000256" key="9">
    <source>
        <dbReference type="ARBA" id="ARBA00048649"/>
    </source>
</evidence>
<dbReference type="Gene3D" id="2.40.30.10">
    <property type="entry name" value="Translation factors"/>
    <property type="match status" value="1"/>
</dbReference>
<evidence type="ECO:0000259" key="13">
    <source>
        <dbReference type="PROSITE" id="PS51384"/>
    </source>
</evidence>
<comment type="similarity">
    <text evidence="11">Belongs to the globin family.</text>
</comment>
<dbReference type="Pfam" id="PF00042">
    <property type="entry name" value="Globin"/>
    <property type="match status" value="1"/>
</dbReference>